<organism evidence="1">
    <name type="scientific">Brugia malayi</name>
    <name type="common">Filarial nematode worm</name>
    <dbReference type="NCBI Taxonomy" id="6279"/>
    <lineage>
        <taxon>Eukaryota</taxon>
        <taxon>Metazoa</taxon>
        <taxon>Ecdysozoa</taxon>
        <taxon>Nematoda</taxon>
        <taxon>Chromadorea</taxon>
        <taxon>Rhabditida</taxon>
        <taxon>Spirurina</taxon>
        <taxon>Spiruromorpha</taxon>
        <taxon>Filarioidea</taxon>
        <taxon>Onchocercidae</taxon>
        <taxon>Brugia</taxon>
    </lineage>
</organism>
<sequence length="37" mass="4557">MEISHTSWLISTFRRKCWFLSDSIHFVIIVDLDKFVW</sequence>
<proteinExistence type="predicted"/>
<evidence type="ECO:0000313" key="2">
    <source>
        <dbReference type="WormBase" id="Bm1579"/>
    </source>
</evidence>
<dbReference type="EMBL" id="LN860351">
    <property type="protein sequence ID" value="CRZ26255.1"/>
    <property type="molecule type" value="Genomic_DNA"/>
</dbReference>
<reference evidence="1" key="2">
    <citation type="submission" date="2012-12" db="EMBL/GenBank/DDBJ databases">
        <authorList>
            <person name="Gao Y.W."/>
            <person name="Fan S.T."/>
            <person name="Sun H.T."/>
            <person name="Wang Z."/>
            <person name="Gao X.L."/>
            <person name="Li Y.G."/>
            <person name="Wang T.C."/>
            <person name="Zhang K."/>
            <person name="Xu W.W."/>
            <person name="Yu Z.J."/>
            <person name="Xia X.Z."/>
        </authorList>
    </citation>
    <scope>NUCLEOTIDE SEQUENCE</scope>
    <source>
        <strain evidence="1">FR3</strain>
    </source>
</reference>
<dbReference type="WormBase" id="Bm1579">
    <property type="protein sequence ID" value="BM44748"/>
    <property type="gene ID" value="WBGene00221840"/>
    <property type="gene designation" value="Bma-ptr-5"/>
</dbReference>
<protein>
    <submittedName>
        <fullName evidence="1">Bm1579</fullName>
    </submittedName>
</protein>
<evidence type="ECO:0000313" key="1">
    <source>
        <dbReference type="EMBL" id="CRZ26255.1"/>
    </source>
</evidence>
<gene>
    <name evidence="2" type="primary">bma-ptr-5</name>
    <name evidence="1 2" type="ORF">Bm1579</name>
    <name evidence="1" type="ORF">BM_Bm1579</name>
</gene>
<dbReference type="AlphaFoldDB" id="A0A0H5SRY5"/>
<reference evidence="1" key="1">
    <citation type="journal article" date="2007" name="Science">
        <title>Draft genome of the filarial nematode parasite Brugia malayi.</title>
        <authorList>
            <person name="Ghedin E."/>
            <person name="Wang S."/>
            <person name="Spiro D."/>
            <person name="Caler E."/>
            <person name="Zhao Q."/>
            <person name="Crabtree J."/>
            <person name="Allen J.E."/>
            <person name="Delcher A.L."/>
            <person name="Guiliano D.B."/>
            <person name="Miranda-Saavedra D."/>
            <person name="Angiuoli S.V."/>
            <person name="Creasy T."/>
            <person name="Amedeo P."/>
            <person name="Haas B."/>
            <person name="El-Sayed N.M."/>
            <person name="Wortman J.R."/>
            <person name="Feldblyum T."/>
            <person name="Tallon L."/>
            <person name="Schatz M."/>
            <person name="Shumway M."/>
            <person name="Koo H."/>
            <person name="Salzberg S.L."/>
            <person name="Schobel S."/>
            <person name="Pertea M."/>
            <person name="Pop M."/>
            <person name="White O."/>
            <person name="Barton G.J."/>
            <person name="Carlow C.K."/>
            <person name="Crawford M.J."/>
            <person name="Daub J."/>
            <person name="Dimmic M.W."/>
            <person name="Estes C.F."/>
            <person name="Foster J.M."/>
            <person name="Ganatra M."/>
            <person name="Gregory W.F."/>
            <person name="Johnson N.M."/>
            <person name="Jin J."/>
            <person name="Komuniecki R."/>
            <person name="Korf I."/>
            <person name="Kumar S."/>
            <person name="Laney S."/>
            <person name="Li B.W."/>
            <person name="Li W."/>
            <person name="Lindblom T.H."/>
            <person name="Lustigman S."/>
            <person name="Ma D."/>
            <person name="Maina C.V."/>
            <person name="Martin D.M."/>
            <person name="McCarter J.P."/>
            <person name="McReynolds L."/>
            <person name="Mitreva M."/>
            <person name="Nutman T.B."/>
            <person name="Parkinson J."/>
            <person name="Peregrin-Alvarez J.M."/>
            <person name="Poole C."/>
            <person name="Ren Q."/>
            <person name="Saunders L."/>
            <person name="Sluder A.E."/>
            <person name="Smith K."/>
            <person name="Stanke M."/>
            <person name="Unnasch T.R."/>
            <person name="Ware J."/>
            <person name="Wei A.D."/>
            <person name="Weil G."/>
            <person name="Williams D.J."/>
            <person name="Zhang Y."/>
            <person name="Williams S.A."/>
            <person name="Fraser-Liggett C."/>
            <person name="Slatko B."/>
            <person name="Blaxter M.L."/>
            <person name="Scott A.L."/>
        </authorList>
    </citation>
    <scope>NUCLEOTIDE SEQUENCE</scope>
    <source>
        <strain evidence="1">FR3</strain>
    </source>
</reference>
<accession>A0A0H5SRY5</accession>
<feature type="non-terminal residue" evidence="1">
    <location>
        <position position="37"/>
    </location>
</feature>
<name>A0A0H5SRY5_BRUMA</name>